<accession>A0A2P5YZE8</accession>
<protein>
    <recommendedName>
        <fullName evidence="3">Lipoprotein</fullName>
    </recommendedName>
</protein>
<organism evidence="1 2">
    <name type="scientific">Xanthomonas sacchari</name>
    <dbReference type="NCBI Taxonomy" id="56458"/>
    <lineage>
        <taxon>Bacteria</taxon>
        <taxon>Pseudomonadati</taxon>
        <taxon>Pseudomonadota</taxon>
        <taxon>Gammaproteobacteria</taxon>
        <taxon>Lysobacterales</taxon>
        <taxon>Lysobacteraceae</taxon>
        <taxon>Xanthomonas</taxon>
    </lineage>
</organism>
<comment type="caution">
    <text evidence="1">The sequence shown here is derived from an EMBL/GenBank/DDBJ whole genome shotgun (WGS) entry which is preliminary data.</text>
</comment>
<sequence length="177" mass="19137">MQNVAAFVPTGMEAVDTVRGDLTGAGHSDALLVVSPPSPANEKLGQGAPRTVILLTQDERGELHKAAENTHIVPCANCGGMAGDPYAFSRIEKGQFTLSISGGSRERWADDFTFHYAPDSKTWLLDKVVRELTDTQSEQHKQLELTAKDFGQVAFADFDPAKLPKVAPLEEGESNKN</sequence>
<name>A0A2P5YZE8_9XANT</name>
<dbReference type="OrthoDB" id="86940at2"/>
<evidence type="ECO:0008006" key="3">
    <source>
        <dbReference type="Google" id="ProtNLM"/>
    </source>
</evidence>
<dbReference type="AlphaFoldDB" id="A0A2P5YZE8"/>
<gene>
    <name evidence="1" type="ORF">XsacCFBP4641_18730</name>
</gene>
<evidence type="ECO:0000313" key="1">
    <source>
        <dbReference type="EMBL" id="PPU80240.1"/>
    </source>
</evidence>
<evidence type="ECO:0000313" key="2">
    <source>
        <dbReference type="Proteomes" id="UP000247346"/>
    </source>
</evidence>
<dbReference type="EMBL" id="MDEK01000021">
    <property type="protein sequence ID" value="PPU80240.1"/>
    <property type="molecule type" value="Genomic_DNA"/>
</dbReference>
<reference evidence="1 2" key="1">
    <citation type="submission" date="2016-08" db="EMBL/GenBank/DDBJ databases">
        <authorList>
            <person name="Seilhamer J.J."/>
        </authorList>
    </citation>
    <scope>NUCLEOTIDE SEQUENCE [LARGE SCALE GENOMIC DNA]</scope>
    <source>
        <strain evidence="1 2">CFBP4641</strain>
    </source>
</reference>
<dbReference type="Proteomes" id="UP000247346">
    <property type="component" value="Unassembled WGS sequence"/>
</dbReference>
<proteinExistence type="predicted"/>